<accession>A0A1F4T4P6</accession>
<dbReference type="InterPro" id="IPR011037">
    <property type="entry name" value="Pyrv_Knase-like_insert_dom_sf"/>
</dbReference>
<dbReference type="Pfam" id="PF03473">
    <property type="entry name" value="MOSC"/>
    <property type="match status" value="1"/>
</dbReference>
<dbReference type="GO" id="GO:0030151">
    <property type="term" value="F:molybdenum ion binding"/>
    <property type="evidence" value="ECO:0007669"/>
    <property type="project" value="InterPro"/>
</dbReference>
<dbReference type="Proteomes" id="UP000178602">
    <property type="component" value="Unassembled WGS sequence"/>
</dbReference>
<dbReference type="GO" id="GO:0003824">
    <property type="term" value="F:catalytic activity"/>
    <property type="evidence" value="ECO:0007669"/>
    <property type="project" value="InterPro"/>
</dbReference>
<name>A0A1F4T4P6_UNCSA</name>
<organism evidence="2 3">
    <name type="scientific">candidate division WOR-1 bacterium RIFOXYC12_FULL_54_18</name>
    <dbReference type="NCBI Taxonomy" id="1802584"/>
    <lineage>
        <taxon>Bacteria</taxon>
        <taxon>Bacillati</taxon>
        <taxon>Saganbacteria</taxon>
    </lineage>
</organism>
<dbReference type="InterPro" id="IPR005302">
    <property type="entry name" value="MoCF_Sase_C"/>
</dbReference>
<dbReference type="InterPro" id="IPR052716">
    <property type="entry name" value="MOSC_domain"/>
</dbReference>
<evidence type="ECO:0000259" key="1">
    <source>
        <dbReference type="PROSITE" id="PS51340"/>
    </source>
</evidence>
<dbReference type="PANTHER" id="PTHR36930">
    <property type="entry name" value="METAL-SULFUR CLUSTER BIOSYNTHESIS PROTEINS YUAD-RELATED"/>
    <property type="match status" value="1"/>
</dbReference>
<dbReference type="GO" id="GO:0030170">
    <property type="term" value="F:pyridoxal phosphate binding"/>
    <property type="evidence" value="ECO:0007669"/>
    <property type="project" value="InterPro"/>
</dbReference>
<comment type="caution">
    <text evidence="2">The sequence shown here is derived from an EMBL/GenBank/DDBJ whole genome shotgun (WGS) entry which is preliminary data.</text>
</comment>
<protein>
    <submittedName>
        <fullName evidence="2">Molybdenum cofactor sulfurase</fullName>
    </submittedName>
</protein>
<evidence type="ECO:0000313" key="2">
    <source>
        <dbReference type="EMBL" id="OGC27694.1"/>
    </source>
</evidence>
<sequence length="140" mass="15142">MPQIKAVCVNSSRGQKSEVPEITLIEELGVKGDFHAKGGIRQVSLLANESIDKMKAKGLDLANGAFGENIVTEGINLLTINIGQRLMIGQTILEVSKIGKECIKRCNIYYQVGDCIMPREGIFVKVIKGGAIKAGDEIKL</sequence>
<dbReference type="PROSITE" id="PS51340">
    <property type="entry name" value="MOSC"/>
    <property type="match status" value="1"/>
</dbReference>
<reference evidence="2 3" key="1">
    <citation type="journal article" date="2016" name="Nat. Commun.">
        <title>Thousands of microbial genomes shed light on interconnected biogeochemical processes in an aquifer system.</title>
        <authorList>
            <person name="Anantharaman K."/>
            <person name="Brown C.T."/>
            <person name="Hug L.A."/>
            <person name="Sharon I."/>
            <person name="Castelle C.J."/>
            <person name="Probst A.J."/>
            <person name="Thomas B.C."/>
            <person name="Singh A."/>
            <person name="Wilkins M.J."/>
            <person name="Karaoz U."/>
            <person name="Brodie E.L."/>
            <person name="Williams K.H."/>
            <person name="Hubbard S.S."/>
            <person name="Banfield J.F."/>
        </authorList>
    </citation>
    <scope>NUCLEOTIDE SEQUENCE [LARGE SCALE GENOMIC DNA]</scope>
</reference>
<dbReference type="PANTHER" id="PTHR36930:SF1">
    <property type="entry name" value="MOSC DOMAIN-CONTAINING PROTEIN"/>
    <property type="match status" value="1"/>
</dbReference>
<dbReference type="AlphaFoldDB" id="A0A1F4T4P6"/>
<dbReference type="Gene3D" id="2.40.33.20">
    <property type="entry name" value="PK beta-barrel domain-like"/>
    <property type="match status" value="1"/>
</dbReference>
<dbReference type="SUPFAM" id="SSF50800">
    <property type="entry name" value="PK beta-barrel domain-like"/>
    <property type="match status" value="1"/>
</dbReference>
<feature type="domain" description="MOSC" evidence="1">
    <location>
        <begin position="17"/>
        <end position="140"/>
    </location>
</feature>
<proteinExistence type="predicted"/>
<evidence type="ECO:0000313" key="3">
    <source>
        <dbReference type="Proteomes" id="UP000178602"/>
    </source>
</evidence>
<dbReference type="EMBL" id="MEUG01000001">
    <property type="protein sequence ID" value="OGC27694.1"/>
    <property type="molecule type" value="Genomic_DNA"/>
</dbReference>
<gene>
    <name evidence="2" type="ORF">A3K49_01595</name>
</gene>